<protein>
    <submittedName>
        <fullName evidence="4">RND family efflux transporter MFP subunit</fullName>
    </submittedName>
</protein>
<organism evidence="4 5">
    <name type="scientific">Sediminitomix flava</name>
    <dbReference type="NCBI Taxonomy" id="379075"/>
    <lineage>
        <taxon>Bacteria</taxon>
        <taxon>Pseudomonadati</taxon>
        <taxon>Bacteroidota</taxon>
        <taxon>Cytophagia</taxon>
        <taxon>Cytophagales</taxon>
        <taxon>Flammeovirgaceae</taxon>
        <taxon>Sediminitomix</taxon>
    </lineage>
</organism>
<evidence type="ECO:0000313" key="4">
    <source>
        <dbReference type="EMBL" id="PWJ44268.1"/>
    </source>
</evidence>
<evidence type="ECO:0000313" key="5">
    <source>
        <dbReference type="Proteomes" id="UP000245535"/>
    </source>
</evidence>
<dbReference type="Gene3D" id="2.40.30.170">
    <property type="match status" value="1"/>
</dbReference>
<dbReference type="GO" id="GO:1990281">
    <property type="term" value="C:efflux pump complex"/>
    <property type="evidence" value="ECO:0007669"/>
    <property type="project" value="TreeGrafter"/>
</dbReference>
<feature type="domain" description="YknX-like C-terminal permuted SH3-like" evidence="3">
    <location>
        <begin position="306"/>
        <end position="376"/>
    </location>
</feature>
<dbReference type="Pfam" id="PF25989">
    <property type="entry name" value="YknX_C"/>
    <property type="match status" value="1"/>
</dbReference>
<dbReference type="Pfam" id="PF25917">
    <property type="entry name" value="BSH_RND"/>
    <property type="match status" value="1"/>
</dbReference>
<evidence type="ECO:0000256" key="1">
    <source>
        <dbReference type="ARBA" id="ARBA00009477"/>
    </source>
</evidence>
<dbReference type="EMBL" id="QGDO01000001">
    <property type="protein sequence ID" value="PWJ44268.1"/>
    <property type="molecule type" value="Genomic_DNA"/>
</dbReference>
<dbReference type="Gene3D" id="1.10.287.470">
    <property type="entry name" value="Helix hairpin bin"/>
    <property type="match status" value="1"/>
</dbReference>
<reference evidence="4 5" key="1">
    <citation type="submission" date="2018-03" db="EMBL/GenBank/DDBJ databases">
        <title>Genomic Encyclopedia of Archaeal and Bacterial Type Strains, Phase II (KMG-II): from individual species to whole genera.</title>
        <authorList>
            <person name="Goeker M."/>
        </authorList>
    </citation>
    <scope>NUCLEOTIDE SEQUENCE [LARGE SCALE GENOMIC DNA]</scope>
    <source>
        <strain evidence="4 5">DSM 28229</strain>
    </source>
</reference>
<dbReference type="Gene3D" id="2.40.420.20">
    <property type="match status" value="1"/>
</dbReference>
<dbReference type="GO" id="GO:0015562">
    <property type="term" value="F:efflux transmembrane transporter activity"/>
    <property type="evidence" value="ECO:0007669"/>
    <property type="project" value="TreeGrafter"/>
</dbReference>
<feature type="domain" description="Multidrug resistance protein MdtA-like barrel-sandwich hybrid" evidence="2">
    <location>
        <begin position="96"/>
        <end position="219"/>
    </location>
</feature>
<gene>
    <name evidence="4" type="ORF">BC781_101618</name>
</gene>
<dbReference type="PANTHER" id="PTHR30469:SF15">
    <property type="entry name" value="HLYD FAMILY OF SECRETION PROTEINS"/>
    <property type="match status" value="1"/>
</dbReference>
<name>A0A315ZHJ3_SEDFL</name>
<dbReference type="SUPFAM" id="SSF111369">
    <property type="entry name" value="HlyD-like secretion proteins"/>
    <property type="match status" value="1"/>
</dbReference>
<dbReference type="NCBIfam" id="TIGR01730">
    <property type="entry name" value="RND_mfp"/>
    <property type="match status" value="1"/>
</dbReference>
<evidence type="ECO:0000259" key="2">
    <source>
        <dbReference type="Pfam" id="PF25917"/>
    </source>
</evidence>
<accession>A0A315ZHJ3</accession>
<dbReference type="InterPro" id="IPR006143">
    <property type="entry name" value="RND_pump_MFP"/>
</dbReference>
<dbReference type="InterPro" id="IPR058637">
    <property type="entry name" value="YknX-like_C"/>
</dbReference>
<dbReference type="PANTHER" id="PTHR30469">
    <property type="entry name" value="MULTIDRUG RESISTANCE PROTEIN MDTA"/>
    <property type="match status" value="1"/>
</dbReference>
<evidence type="ECO:0000259" key="3">
    <source>
        <dbReference type="Pfam" id="PF25989"/>
    </source>
</evidence>
<keyword evidence="5" id="KW-1185">Reference proteome</keyword>
<dbReference type="Gene3D" id="2.40.50.100">
    <property type="match status" value="1"/>
</dbReference>
<dbReference type="InterPro" id="IPR058625">
    <property type="entry name" value="MdtA-like_BSH"/>
</dbReference>
<dbReference type="PROSITE" id="PS51257">
    <property type="entry name" value="PROKAR_LIPOPROTEIN"/>
    <property type="match status" value="1"/>
</dbReference>
<comment type="caution">
    <text evidence="4">The sequence shown here is derived from an EMBL/GenBank/DDBJ whole genome shotgun (WGS) entry which is preliminary data.</text>
</comment>
<comment type="similarity">
    <text evidence="1">Belongs to the membrane fusion protein (MFP) (TC 8.A.1) family.</text>
</comment>
<dbReference type="RefSeq" id="WP_109615772.1">
    <property type="nucleotide sequence ID" value="NZ_QGDO01000001.1"/>
</dbReference>
<proteinExistence type="inferred from homology"/>
<dbReference type="AlphaFoldDB" id="A0A315ZHJ3"/>
<dbReference type="OrthoDB" id="9806939at2"/>
<sequence length="379" mass="41979">MKTINKLAFSSIFFLAACSGGNDIESLKQQLDTKKASVTTIQQEIKLIEAEIKKLDPTFGVNTAAVLVSAKTIQPEVFEHKITVRGNVESRKNIIVSSETEGRILKINALEGTKVKKGDVIIEVDADKLKDQIDEVKTSLSLATDIYAKRAALWEKNIGTEVEFLEAKNKKETLEKQLKSLKTQLSYAYVKAPFTGTIDYVEVNVGEHVGKSNPLFRIVSSDDMRVTTEVSEKYFGSIIAKDKAELEFMSIGKTLASKVKAVSTVINENTRTFTIDSNIPSSVLRDVRPNMMVKATFTDFVNEDAFVVPSDAVMKDNKGTYVYIVVTEKGRQFSSKNYVTVGSEYNNSTWIEKGLKQGDQVVTAGQFKLVEGNLIQVAK</sequence>
<dbReference type="Proteomes" id="UP000245535">
    <property type="component" value="Unassembled WGS sequence"/>
</dbReference>